<keyword evidence="1" id="KW-0880">Kelch repeat</keyword>
<evidence type="ECO:0000256" key="2">
    <source>
        <dbReference type="ARBA" id="ARBA00022737"/>
    </source>
</evidence>
<dbReference type="Gene3D" id="2.120.10.80">
    <property type="entry name" value="Kelch-type beta propeller"/>
    <property type="match status" value="3"/>
</dbReference>
<dbReference type="InterPro" id="IPR015915">
    <property type="entry name" value="Kelch-typ_b-propeller"/>
</dbReference>
<evidence type="ECO:0000256" key="1">
    <source>
        <dbReference type="ARBA" id="ARBA00022441"/>
    </source>
</evidence>
<dbReference type="PANTHER" id="PTHR46093">
    <property type="entry name" value="ACYL-COA-BINDING DOMAIN-CONTAINING PROTEIN 5"/>
    <property type="match status" value="1"/>
</dbReference>
<feature type="compositionally biased region" description="Basic residues" evidence="3">
    <location>
        <begin position="173"/>
        <end position="183"/>
    </location>
</feature>
<reference evidence="5" key="1">
    <citation type="journal article" date="2023" name="Commun. Biol.">
        <title>Genome analysis of Parmales, the sister group of diatoms, reveals the evolutionary specialization of diatoms from phago-mixotrophs to photoautotrophs.</title>
        <authorList>
            <person name="Ban H."/>
            <person name="Sato S."/>
            <person name="Yoshikawa S."/>
            <person name="Yamada K."/>
            <person name="Nakamura Y."/>
            <person name="Ichinomiya M."/>
            <person name="Sato N."/>
            <person name="Blanc-Mathieu R."/>
            <person name="Endo H."/>
            <person name="Kuwata A."/>
            <person name="Ogata H."/>
        </authorList>
    </citation>
    <scope>NUCLEOTIDE SEQUENCE [LARGE SCALE GENOMIC DNA]</scope>
    <source>
        <strain evidence="5">NIES 3700</strain>
    </source>
</reference>
<feature type="compositionally biased region" description="Polar residues" evidence="3">
    <location>
        <begin position="163"/>
        <end position="172"/>
    </location>
</feature>
<dbReference type="OrthoDB" id="10251809at2759"/>
<gene>
    <name evidence="4" type="ORF">TrLO_g4718</name>
</gene>
<sequence>MSTITLTIDGVAFSLKPSKAFSSSSINFQPCSSSNGGYTVSLKDFTGVLEVTPIILDTLEEDEDEEETTSGANKDNATPVKLSALPIVSAVKPERKNEFENKSKPSWPLPLAQAMEVDSPSASPAAPPTAPLPTKRKKRKISYSRSSVIVKTAAQRKEEKETTPITSNLTSSKKAKGKKGKKQKEREKNQPTMSQYCVKEEPDDEGEDDFDFEPSTAAKAKRSKSQAGSTTTSGLSSTQEVLTSTQKSDSTVRAEENNELSFNYSTGTQPFSPRGPAPPHPRWGHTTTMIDNDRIIVYGGQCVEEDGEVIMADLIMYDLEKREWEKPLNCDGVPRQWHTSTYIPERQLLIAFGGETSFEMGGKSKTEITDQTMVLDVDMMLWYPPSENGDVPNGRNGHSATLLPGGELVIFGGNKNGRFQSSFAYLDTNSWSWTQPSAQGNAPRPRAFHTATAINNKIVIFGGNDKTEVFDSLCVLERGEGETQGDKTGWRWSNPNALGAGPSARTGHTAVALDDNNILIHGGWDPYAEGEDELIFKDSFILHVSTWTWRAGPTMKYLGDVGGGRNGGPRRTGADAVLLQGGEVWSFGGRLPDNKFGDDWQLLNVTGTEGAPRSAPHINPSEL</sequence>
<evidence type="ECO:0000313" key="5">
    <source>
        <dbReference type="Proteomes" id="UP001165122"/>
    </source>
</evidence>
<feature type="compositionally biased region" description="Polar residues" evidence="3">
    <location>
        <begin position="239"/>
        <end position="249"/>
    </location>
</feature>
<proteinExistence type="predicted"/>
<feature type="compositionally biased region" description="Acidic residues" evidence="3">
    <location>
        <begin position="201"/>
        <end position="212"/>
    </location>
</feature>
<evidence type="ECO:0000256" key="3">
    <source>
        <dbReference type="SAM" id="MobiDB-lite"/>
    </source>
</evidence>
<protein>
    <submittedName>
        <fullName evidence="4">Uncharacterized protein</fullName>
    </submittedName>
</protein>
<dbReference type="PANTHER" id="PTHR46093:SF3">
    <property type="entry name" value="ACYL-COA-BINDING DOMAIN-CONTAINING PROTEIN 4"/>
    <property type="match status" value="1"/>
</dbReference>
<feature type="region of interest" description="Disordered" evidence="3">
    <location>
        <begin position="59"/>
        <end position="286"/>
    </location>
</feature>
<dbReference type="Proteomes" id="UP001165122">
    <property type="component" value="Unassembled WGS sequence"/>
</dbReference>
<keyword evidence="2" id="KW-0677">Repeat</keyword>
<accession>A0A9W7FB61</accession>
<feature type="compositionally biased region" description="Low complexity" evidence="3">
    <location>
        <begin position="228"/>
        <end position="238"/>
    </location>
</feature>
<organism evidence="4 5">
    <name type="scientific">Triparma laevis f. longispina</name>
    <dbReference type="NCBI Taxonomy" id="1714387"/>
    <lineage>
        <taxon>Eukaryota</taxon>
        <taxon>Sar</taxon>
        <taxon>Stramenopiles</taxon>
        <taxon>Ochrophyta</taxon>
        <taxon>Bolidophyceae</taxon>
        <taxon>Parmales</taxon>
        <taxon>Triparmaceae</taxon>
        <taxon>Triparma</taxon>
    </lineage>
</organism>
<feature type="compositionally biased region" description="Acidic residues" evidence="3">
    <location>
        <begin position="59"/>
        <end position="68"/>
    </location>
</feature>
<dbReference type="EMBL" id="BRXW01000131">
    <property type="protein sequence ID" value="GMI08935.1"/>
    <property type="molecule type" value="Genomic_DNA"/>
</dbReference>
<feature type="compositionally biased region" description="Polar residues" evidence="3">
    <location>
        <begin position="259"/>
        <end position="271"/>
    </location>
</feature>
<comment type="caution">
    <text evidence="4">The sequence shown here is derived from an EMBL/GenBank/DDBJ whole genome shotgun (WGS) entry which is preliminary data.</text>
</comment>
<dbReference type="AlphaFoldDB" id="A0A9W7FB61"/>
<name>A0A9W7FB61_9STRA</name>
<dbReference type="SUPFAM" id="SSF117281">
    <property type="entry name" value="Kelch motif"/>
    <property type="match status" value="1"/>
</dbReference>
<feature type="compositionally biased region" description="Basic and acidic residues" evidence="3">
    <location>
        <begin position="92"/>
        <end position="103"/>
    </location>
</feature>
<evidence type="ECO:0000313" key="4">
    <source>
        <dbReference type="EMBL" id="GMI08935.1"/>
    </source>
</evidence>
<keyword evidence="5" id="KW-1185">Reference proteome</keyword>
<dbReference type="Pfam" id="PF24681">
    <property type="entry name" value="Kelch_KLHDC2_KLHL20_DRC7"/>
    <property type="match status" value="1"/>
</dbReference>